<protein>
    <submittedName>
        <fullName evidence="1">Uncharacterized protein</fullName>
    </submittedName>
</protein>
<evidence type="ECO:0000313" key="2">
    <source>
        <dbReference type="Proteomes" id="UP000535182"/>
    </source>
</evidence>
<dbReference type="Proteomes" id="UP000535182">
    <property type="component" value="Unassembled WGS sequence"/>
</dbReference>
<evidence type="ECO:0000313" key="1">
    <source>
        <dbReference type="EMBL" id="MBB5329283.1"/>
    </source>
</evidence>
<comment type="caution">
    <text evidence="1">The sequence shown here is derived from an EMBL/GenBank/DDBJ whole genome shotgun (WGS) entry which is preliminary data.</text>
</comment>
<gene>
    <name evidence="1" type="ORF">HDF14_002901</name>
</gene>
<proteinExistence type="predicted"/>
<keyword evidence="2" id="KW-1185">Reference proteome</keyword>
<organism evidence="1 2">
    <name type="scientific">Tunturiibacter gelidiferens</name>
    <dbReference type="NCBI Taxonomy" id="3069689"/>
    <lineage>
        <taxon>Bacteria</taxon>
        <taxon>Pseudomonadati</taxon>
        <taxon>Acidobacteriota</taxon>
        <taxon>Terriglobia</taxon>
        <taxon>Terriglobales</taxon>
        <taxon>Acidobacteriaceae</taxon>
        <taxon>Tunturiibacter</taxon>
    </lineage>
</organism>
<dbReference type="AlphaFoldDB" id="A0A9X0QF85"/>
<reference evidence="1 2" key="1">
    <citation type="submission" date="2020-08" db="EMBL/GenBank/DDBJ databases">
        <title>Genomic Encyclopedia of Type Strains, Phase IV (KMG-V): Genome sequencing to study the core and pangenomes of soil and plant-associated prokaryotes.</title>
        <authorList>
            <person name="Whitman W."/>
        </authorList>
    </citation>
    <scope>NUCLEOTIDE SEQUENCE [LARGE SCALE GENOMIC DNA]</scope>
    <source>
        <strain evidence="1 2">X5P2</strain>
    </source>
</reference>
<accession>A0A9X0QF85</accession>
<dbReference type="EMBL" id="JACHEB010000006">
    <property type="protein sequence ID" value="MBB5329283.1"/>
    <property type="molecule type" value="Genomic_DNA"/>
</dbReference>
<name>A0A9X0QF85_9BACT</name>
<dbReference type="RefSeq" id="WP_183977641.1">
    <property type="nucleotide sequence ID" value="NZ_JACHEB010000006.1"/>
</dbReference>
<sequence length="118" mass="13434">MSTVPFPGVFRPELVNRSASSVPTLSPGNPAPKNADLTIHRITRTHHGRTLLTLGHAAEYLANSRRYSIQAFDNKSDDEAIHILMGLSRTVFEDFAQHPAWSRRFWNWVVERVVRLLD</sequence>